<feature type="region of interest" description="Disordered" evidence="1">
    <location>
        <begin position="541"/>
        <end position="569"/>
    </location>
</feature>
<dbReference type="OrthoDB" id="257265at2"/>
<accession>A0A5B9QSM0</accession>
<evidence type="ECO:0008006" key="4">
    <source>
        <dbReference type="Google" id="ProtNLM"/>
    </source>
</evidence>
<keyword evidence="3" id="KW-1185">Reference proteome</keyword>
<sequence length="569" mass="61768">MAFVTMLVPQPSLLAQPTPSHPTVQPLFWQQPLLFIPYQLNKQATGADKIDQVQLLVSRTGHNDWQALQSAKSNVLGFSYHAPEEGTYWFALRHLDAQGNSLDAPTAAPQLQIVIDTTQPTLDLTAAQGTNGEVIIRYEAVDTNLVSSSLIVEARTSDGLWTNVPLAAPDLAQPDRLVGRVRWTAPSDNDIEVRGAIADRAGHRRQATTMLSLSGPSLSMPDRTPDLPPNVAQQQINLPQTSQRQVAQDWPTSNQLPTKSPAQTAINSVSKPDNSLFAPPQLNPYANTSQQHGQRRTPATFAVDGAADSDQPADRTIDSGLAPSLNSEGQVPTGGLPREGEPEWTSSGRQPGEPILMNSRTFDVEYDLQSVGPWGVAKVELWGTQDGGSTWQSYGNDPDNRSPVRARVPGAGVYGFRIVVDGANGAASPPPRSGDEPELVITVDLEPPSAELLSAKMGTGNLNDHLQIRWNAEDDNLEQRPIGLYFSSQPSGPWSAIAAGLENTGSYTWRVERHIPIRFYIRLEVRDTAGNVATFQTPEPLELNRPQPTGHLRDVRPITGVPRVSPSSE</sequence>
<dbReference type="KEGG" id="bgok:Pr1d_42420"/>
<name>A0A5B9QSM0_9BACT</name>
<gene>
    <name evidence="2" type="ORF">Pr1d_42420</name>
</gene>
<organism evidence="2 3">
    <name type="scientific">Bythopirellula goksoeyrii</name>
    <dbReference type="NCBI Taxonomy" id="1400387"/>
    <lineage>
        <taxon>Bacteria</taxon>
        <taxon>Pseudomonadati</taxon>
        <taxon>Planctomycetota</taxon>
        <taxon>Planctomycetia</taxon>
        <taxon>Pirellulales</taxon>
        <taxon>Lacipirellulaceae</taxon>
        <taxon>Bythopirellula</taxon>
    </lineage>
</organism>
<reference evidence="2 3" key="1">
    <citation type="submission" date="2019-08" db="EMBL/GenBank/DDBJ databases">
        <title>Deep-cultivation of Planctomycetes and their phenomic and genomic characterization uncovers novel biology.</title>
        <authorList>
            <person name="Wiegand S."/>
            <person name="Jogler M."/>
            <person name="Boedeker C."/>
            <person name="Pinto D."/>
            <person name="Vollmers J."/>
            <person name="Rivas-Marin E."/>
            <person name="Kohn T."/>
            <person name="Peeters S.H."/>
            <person name="Heuer A."/>
            <person name="Rast P."/>
            <person name="Oberbeckmann S."/>
            <person name="Bunk B."/>
            <person name="Jeske O."/>
            <person name="Meyerdierks A."/>
            <person name="Storesund J.E."/>
            <person name="Kallscheuer N."/>
            <person name="Luecker S."/>
            <person name="Lage O.M."/>
            <person name="Pohl T."/>
            <person name="Merkel B.J."/>
            <person name="Hornburger P."/>
            <person name="Mueller R.-W."/>
            <person name="Bruemmer F."/>
            <person name="Labrenz M."/>
            <person name="Spormann A.M."/>
            <person name="Op den Camp H."/>
            <person name="Overmann J."/>
            <person name="Amann R."/>
            <person name="Jetten M.S.M."/>
            <person name="Mascher T."/>
            <person name="Medema M.H."/>
            <person name="Devos D.P."/>
            <person name="Kaster A.-K."/>
            <person name="Ovreas L."/>
            <person name="Rohde M."/>
            <person name="Galperin M.Y."/>
            <person name="Jogler C."/>
        </authorList>
    </citation>
    <scope>NUCLEOTIDE SEQUENCE [LARGE SCALE GENOMIC DNA]</scope>
    <source>
        <strain evidence="2 3">Pr1d</strain>
    </source>
</reference>
<evidence type="ECO:0000313" key="2">
    <source>
        <dbReference type="EMBL" id="QEG36903.1"/>
    </source>
</evidence>
<feature type="compositionally biased region" description="Low complexity" evidence="1">
    <location>
        <begin position="211"/>
        <end position="221"/>
    </location>
</feature>
<feature type="region of interest" description="Disordered" evidence="1">
    <location>
        <begin position="211"/>
        <end position="355"/>
    </location>
</feature>
<proteinExistence type="predicted"/>
<protein>
    <recommendedName>
        <fullName evidence="4">Ser-Thr-rich glycosyl-phosphatidyl-inositol-anchored membrane family protein</fullName>
    </recommendedName>
</protein>
<dbReference type="AlphaFoldDB" id="A0A5B9QSM0"/>
<dbReference type="Proteomes" id="UP000323917">
    <property type="component" value="Chromosome"/>
</dbReference>
<dbReference type="RefSeq" id="WP_148075200.1">
    <property type="nucleotide sequence ID" value="NZ_CP042913.1"/>
</dbReference>
<dbReference type="EMBL" id="CP042913">
    <property type="protein sequence ID" value="QEG36903.1"/>
    <property type="molecule type" value="Genomic_DNA"/>
</dbReference>
<evidence type="ECO:0000256" key="1">
    <source>
        <dbReference type="SAM" id="MobiDB-lite"/>
    </source>
</evidence>
<evidence type="ECO:0000313" key="3">
    <source>
        <dbReference type="Proteomes" id="UP000323917"/>
    </source>
</evidence>
<feature type="compositionally biased region" description="Polar residues" evidence="1">
    <location>
        <begin position="231"/>
        <end position="273"/>
    </location>
</feature>